<reference evidence="2 3" key="1">
    <citation type="submission" date="2016-05" db="EMBL/GenBank/DDBJ databases">
        <title>Single-cell genome of chain-forming Candidatus Thiomargarita nelsonii and comparison to other large sulfur-oxidizing bacteria.</title>
        <authorList>
            <person name="Winkel M."/>
            <person name="Salman V."/>
            <person name="Woyke T."/>
            <person name="Schulz-Vogt H."/>
            <person name="Richter M."/>
            <person name="Flood B."/>
            <person name="Bailey J."/>
            <person name="Amann R."/>
            <person name="Mussmann M."/>
        </authorList>
    </citation>
    <scope>NUCLEOTIDE SEQUENCE [LARGE SCALE GENOMIC DNA]</scope>
    <source>
        <strain evidence="2 3">THI036</strain>
    </source>
</reference>
<dbReference type="Gene3D" id="2.130.10.130">
    <property type="entry name" value="Integrin alpha, N-terminal"/>
    <property type="match status" value="1"/>
</dbReference>
<sequence length="123" mass="14088">MGLEAGVVKPIKSFSTWFWDYNNDGWLDIFVGSYGYFKGEITEWVIADYLGILPKEADAHYPRLYQNNQDGTFTDVTLKAKLDKIMFPMGANFGDLDNDGYLDFYLGTGEPNFRALMPNRSQF</sequence>
<evidence type="ECO:0000313" key="2">
    <source>
        <dbReference type="EMBL" id="OAD19410.1"/>
    </source>
</evidence>
<accession>A0A176RUI8</accession>
<proteinExistence type="predicted"/>
<comment type="caution">
    <text evidence="2">The sequence shown here is derived from an EMBL/GenBank/DDBJ whole genome shotgun (WGS) entry which is preliminary data.</text>
</comment>
<dbReference type="Pfam" id="PF13517">
    <property type="entry name" value="FG-GAP_3"/>
    <property type="match status" value="1"/>
</dbReference>
<keyword evidence="1" id="KW-0732">Signal</keyword>
<evidence type="ECO:0000313" key="3">
    <source>
        <dbReference type="Proteomes" id="UP000076962"/>
    </source>
</evidence>
<dbReference type="AlphaFoldDB" id="A0A176RUI8"/>
<dbReference type="SUPFAM" id="SSF69318">
    <property type="entry name" value="Integrin alpha N-terminal domain"/>
    <property type="match status" value="1"/>
</dbReference>
<organism evidence="2 3">
    <name type="scientific">Candidatus Thiomargarita nelsonii</name>
    <dbReference type="NCBI Taxonomy" id="1003181"/>
    <lineage>
        <taxon>Bacteria</taxon>
        <taxon>Pseudomonadati</taxon>
        <taxon>Pseudomonadota</taxon>
        <taxon>Gammaproteobacteria</taxon>
        <taxon>Thiotrichales</taxon>
        <taxon>Thiotrichaceae</taxon>
        <taxon>Thiomargarita</taxon>
    </lineage>
</organism>
<evidence type="ECO:0000256" key="1">
    <source>
        <dbReference type="ARBA" id="ARBA00022729"/>
    </source>
</evidence>
<gene>
    <name evidence="2" type="ORF">THIOM_004955</name>
</gene>
<dbReference type="Proteomes" id="UP000076962">
    <property type="component" value="Unassembled WGS sequence"/>
</dbReference>
<dbReference type="InterPro" id="IPR013517">
    <property type="entry name" value="FG-GAP"/>
</dbReference>
<dbReference type="InterPro" id="IPR028994">
    <property type="entry name" value="Integrin_alpha_N"/>
</dbReference>
<keyword evidence="3" id="KW-1185">Reference proteome</keyword>
<name>A0A176RUI8_9GAMM</name>
<protein>
    <submittedName>
        <fullName evidence="2">ASPIC/UnbV domain-containing protein</fullName>
    </submittedName>
</protein>
<dbReference type="EMBL" id="LUTY01002810">
    <property type="protein sequence ID" value="OAD19410.1"/>
    <property type="molecule type" value="Genomic_DNA"/>
</dbReference>